<dbReference type="Gene3D" id="3.30.70.100">
    <property type="match status" value="1"/>
</dbReference>
<dbReference type="GO" id="GO:0005507">
    <property type="term" value="F:copper ion binding"/>
    <property type="evidence" value="ECO:0007669"/>
    <property type="project" value="InterPro"/>
</dbReference>
<dbReference type="InterPro" id="IPR000428">
    <property type="entry name" value="Cu-bd"/>
</dbReference>
<dbReference type="InterPro" id="IPR017969">
    <property type="entry name" value="Heavy-metal-associated_CS"/>
</dbReference>
<reference evidence="3 4" key="1">
    <citation type="submission" date="2016-11" db="EMBL/GenBank/DDBJ databases">
        <authorList>
            <person name="Jaros S."/>
            <person name="Januszkiewicz K."/>
            <person name="Wedrychowicz H."/>
        </authorList>
    </citation>
    <scope>NUCLEOTIDE SEQUENCE [LARGE SCALE GENOMIC DNA]</scope>
    <source>
        <strain evidence="3 4">DSM 21758</strain>
    </source>
</reference>
<organism evidence="3 4">
    <name type="scientific">Clostridium cavendishii DSM 21758</name>
    <dbReference type="NCBI Taxonomy" id="1121302"/>
    <lineage>
        <taxon>Bacteria</taxon>
        <taxon>Bacillati</taxon>
        <taxon>Bacillota</taxon>
        <taxon>Clostridia</taxon>
        <taxon>Eubacteriales</taxon>
        <taxon>Clostridiaceae</taxon>
        <taxon>Clostridium</taxon>
    </lineage>
</organism>
<evidence type="ECO:0000313" key="3">
    <source>
        <dbReference type="EMBL" id="SHJ43036.1"/>
    </source>
</evidence>
<evidence type="ECO:0000259" key="2">
    <source>
        <dbReference type="PROSITE" id="PS50846"/>
    </source>
</evidence>
<dbReference type="PRINTS" id="PR00944">
    <property type="entry name" value="CUEXPORT"/>
</dbReference>
<accession>A0A1M6J8K4</accession>
<dbReference type="PROSITE" id="PS50846">
    <property type="entry name" value="HMA_2"/>
    <property type="match status" value="1"/>
</dbReference>
<dbReference type="InterPro" id="IPR006121">
    <property type="entry name" value="HMA_dom"/>
</dbReference>
<keyword evidence="1" id="KW-0479">Metal-binding</keyword>
<keyword evidence="4" id="KW-1185">Reference proteome</keyword>
<dbReference type="PROSITE" id="PS01047">
    <property type="entry name" value="HMA_1"/>
    <property type="match status" value="1"/>
</dbReference>
<name>A0A1M6J8K4_9CLOT</name>
<dbReference type="FunFam" id="3.30.70.100:FF:000001">
    <property type="entry name" value="ATPase copper transporting beta"/>
    <property type="match status" value="1"/>
</dbReference>
<dbReference type="CDD" id="cd00371">
    <property type="entry name" value="HMA"/>
    <property type="match status" value="1"/>
</dbReference>
<dbReference type="GO" id="GO:0006825">
    <property type="term" value="P:copper ion transport"/>
    <property type="evidence" value="ECO:0007669"/>
    <property type="project" value="InterPro"/>
</dbReference>
<evidence type="ECO:0000313" key="4">
    <source>
        <dbReference type="Proteomes" id="UP000184310"/>
    </source>
</evidence>
<dbReference type="RefSeq" id="WP_242958390.1">
    <property type="nucleotide sequence ID" value="NZ_FQZB01000008.1"/>
</dbReference>
<evidence type="ECO:0000256" key="1">
    <source>
        <dbReference type="ARBA" id="ARBA00022723"/>
    </source>
</evidence>
<dbReference type="Pfam" id="PF00403">
    <property type="entry name" value="HMA"/>
    <property type="match status" value="1"/>
</dbReference>
<gene>
    <name evidence="3" type="ORF">SAMN02745163_01948</name>
</gene>
<proteinExistence type="predicted"/>
<feature type="domain" description="HMA" evidence="2">
    <location>
        <begin position="2"/>
        <end position="67"/>
    </location>
</feature>
<dbReference type="AlphaFoldDB" id="A0A1M6J8K4"/>
<sequence>MIKKRILIEGMSCEHCVNHVRKVLQKLEGVTKIEVNLKGNFAIIEAADNVRDGEIEFAIDNAGYEVLVVETL</sequence>
<dbReference type="SUPFAM" id="SSF55008">
    <property type="entry name" value="HMA, heavy metal-associated domain"/>
    <property type="match status" value="1"/>
</dbReference>
<dbReference type="EMBL" id="FQZB01000008">
    <property type="protein sequence ID" value="SHJ43036.1"/>
    <property type="molecule type" value="Genomic_DNA"/>
</dbReference>
<dbReference type="STRING" id="1121302.SAMN02745163_01948"/>
<dbReference type="InterPro" id="IPR036163">
    <property type="entry name" value="HMA_dom_sf"/>
</dbReference>
<dbReference type="Proteomes" id="UP000184310">
    <property type="component" value="Unassembled WGS sequence"/>
</dbReference>
<protein>
    <submittedName>
        <fullName evidence="3">Copper ion binding protein</fullName>
    </submittedName>
</protein>